<gene>
    <name evidence="1" type="ORF">LCGC14_1451760</name>
</gene>
<organism evidence="1">
    <name type="scientific">marine sediment metagenome</name>
    <dbReference type="NCBI Taxonomy" id="412755"/>
    <lineage>
        <taxon>unclassified sequences</taxon>
        <taxon>metagenomes</taxon>
        <taxon>ecological metagenomes</taxon>
    </lineage>
</organism>
<feature type="non-terminal residue" evidence="1">
    <location>
        <position position="1"/>
    </location>
</feature>
<protein>
    <submittedName>
        <fullName evidence="1">Uncharacterized protein</fullName>
    </submittedName>
</protein>
<comment type="caution">
    <text evidence="1">The sequence shown here is derived from an EMBL/GenBank/DDBJ whole genome shotgun (WGS) entry which is preliminary data.</text>
</comment>
<name>A0A0F9LYD8_9ZZZZ</name>
<dbReference type="AlphaFoldDB" id="A0A0F9LYD8"/>
<reference evidence="1" key="1">
    <citation type="journal article" date="2015" name="Nature">
        <title>Complex archaea that bridge the gap between prokaryotes and eukaryotes.</title>
        <authorList>
            <person name="Spang A."/>
            <person name="Saw J.H."/>
            <person name="Jorgensen S.L."/>
            <person name="Zaremba-Niedzwiedzka K."/>
            <person name="Martijn J."/>
            <person name="Lind A.E."/>
            <person name="van Eijk R."/>
            <person name="Schleper C."/>
            <person name="Guy L."/>
            <person name="Ettema T.J."/>
        </authorList>
    </citation>
    <scope>NUCLEOTIDE SEQUENCE</scope>
</reference>
<accession>A0A0F9LYD8</accession>
<dbReference type="EMBL" id="LAZR01010005">
    <property type="protein sequence ID" value="KKM69350.1"/>
    <property type="molecule type" value="Genomic_DNA"/>
</dbReference>
<sequence>LMLWAYALGCTPETASPLDIGRMVNASQLDIDFKTWQAQQEIMAAKFDAAGKDLVIQEEQNAKLKETILGLASGGIPDVPGLLKLVIGGGGLGAIVDNVRKGGVIGGLKRNKKSA</sequence>
<proteinExistence type="predicted"/>
<evidence type="ECO:0000313" key="1">
    <source>
        <dbReference type="EMBL" id="KKM69350.1"/>
    </source>
</evidence>